<name>A0A0G0A1J8_9BACT</name>
<dbReference type="Proteomes" id="UP000034778">
    <property type="component" value="Unassembled WGS sequence"/>
</dbReference>
<dbReference type="AlphaFoldDB" id="A0A0G0A1J8"/>
<organism evidence="2 3">
    <name type="scientific">Candidatus Woesebacteria bacterium GW2011_GWB1_33_22</name>
    <dbReference type="NCBI Taxonomy" id="1618566"/>
    <lineage>
        <taxon>Bacteria</taxon>
        <taxon>Candidatus Woeseibacteriota</taxon>
    </lineage>
</organism>
<evidence type="ECO:0000256" key="1">
    <source>
        <dbReference type="SAM" id="MobiDB-lite"/>
    </source>
</evidence>
<dbReference type="EMBL" id="LBOW01000004">
    <property type="protein sequence ID" value="KKP45021.1"/>
    <property type="molecule type" value="Genomic_DNA"/>
</dbReference>
<evidence type="ECO:0000313" key="2">
    <source>
        <dbReference type="EMBL" id="KKP45021.1"/>
    </source>
</evidence>
<comment type="caution">
    <text evidence="2">The sequence shown here is derived from an EMBL/GenBank/DDBJ whole genome shotgun (WGS) entry which is preliminary data.</text>
</comment>
<protein>
    <submittedName>
        <fullName evidence="2">Uncharacterized protein</fullName>
    </submittedName>
</protein>
<sequence length="58" mass="6631">MGNLIPEQKNIQEGSLQEQRERLTLEELNEKLRKEKEGIGSIHMPTSVPESDEIKRGS</sequence>
<accession>A0A0G0A1J8</accession>
<feature type="region of interest" description="Disordered" evidence="1">
    <location>
        <begin position="34"/>
        <end position="58"/>
    </location>
</feature>
<proteinExistence type="predicted"/>
<evidence type="ECO:0000313" key="3">
    <source>
        <dbReference type="Proteomes" id="UP000034778"/>
    </source>
</evidence>
<reference evidence="2 3" key="1">
    <citation type="journal article" date="2015" name="Nature">
        <title>rRNA introns, odd ribosomes, and small enigmatic genomes across a large radiation of phyla.</title>
        <authorList>
            <person name="Brown C.T."/>
            <person name="Hug L.A."/>
            <person name="Thomas B.C."/>
            <person name="Sharon I."/>
            <person name="Castelle C.J."/>
            <person name="Singh A."/>
            <person name="Wilkins M.J."/>
            <person name="Williams K.H."/>
            <person name="Banfield J.F."/>
        </authorList>
    </citation>
    <scope>NUCLEOTIDE SEQUENCE [LARGE SCALE GENOMIC DNA]</scope>
</reference>
<gene>
    <name evidence="2" type="ORF">UR35_C0004G0053</name>
</gene>
<dbReference type="STRING" id="1618566.UR35_C0004G0053"/>